<organism evidence="1 2">
    <name type="scientific">Desulfitobacterium hafniense DP7</name>
    <dbReference type="NCBI Taxonomy" id="537010"/>
    <lineage>
        <taxon>Bacteria</taxon>
        <taxon>Bacillati</taxon>
        <taxon>Bacillota</taxon>
        <taxon>Clostridia</taxon>
        <taxon>Eubacteriales</taxon>
        <taxon>Desulfitobacteriaceae</taxon>
        <taxon>Desulfitobacterium</taxon>
    </lineage>
</organism>
<gene>
    <name evidence="1" type="ORF">HMPREF0322_00748</name>
</gene>
<name>G9XIH2_DESHA</name>
<comment type="caution">
    <text evidence="1">The sequence shown here is derived from an EMBL/GenBank/DDBJ whole genome shotgun (WGS) entry which is preliminary data.</text>
</comment>
<dbReference type="AlphaFoldDB" id="G9XIH2"/>
<evidence type="ECO:0000313" key="1">
    <source>
        <dbReference type="EMBL" id="EHL08436.1"/>
    </source>
</evidence>
<evidence type="ECO:0000313" key="2">
    <source>
        <dbReference type="Proteomes" id="UP000004416"/>
    </source>
</evidence>
<dbReference type="EMBL" id="AFZX01000020">
    <property type="protein sequence ID" value="EHL08436.1"/>
    <property type="molecule type" value="Genomic_DNA"/>
</dbReference>
<sequence length="40" mass="4681">MILRHSLPFILFKGLSKFSYKSIKTSVAHTTIQKKLILKY</sequence>
<reference evidence="1 2" key="1">
    <citation type="submission" date="2011-08" db="EMBL/GenBank/DDBJ databases">
        <authorList>
            <person name="Weinstock G."/>
            <person name="Sodergren E."/>
            <person name="Clifton S."/>
            <person name="Fulton L."/>
            <person name="Fulton B."/>
            <person name="Courtney L."/>
            <person name="Fronick C."/>
            <person name="Harrison M."/>
            <person name="Strong C."/>
            <person name="Farmer C."/>
            <person name="Delahaunty K."/>
            <person name="Markovic C."/>
            <person name="Hall O."/>
            <person name="Minx P."/>
            <person name="Tomlinson C."/>
            <person name="Mitreva M."/>
            <person name="Hou S."/>
            <person name="Chen J."/>
            <person name="Wollam A."/>
            <person name="Pepin K.H."/>
            <person name="Johnson M."/>
            <person name="Bhonagiri V."/>
            <person name="Zhang X."/>
            <person name="Suruliraj S."/>
            <person name="Warren W."/>
            <person name="Chinwalla A."/>
            <person name="Mardis E.R."/>
            <person name="Wilson R.K."/>
        </authorList>
    </citation>
    <scope>NUCLEOTIDE SEQUENCE [LARGE SCALE GENOMIC DNA]</scope>
    <source>
        <strain evidence="1 2">DP7</strain>
    </source>
</reference>
<accession>G9XIH2</accession>
<dbReference type="Proteomes" id="UP000004416">
    <property type="component" value="Unassembled WGS sequence"/>
</dbReference>
<protein>
    <submittedName>
        <fullName evidence="1">Uncharacterized protein</fullName>
    </submittedName>
</protein>
<proteinExistence type="predicted"/>
<dbReference type="HOGENOM" id="CLU_3288452_0_0_9"/>